<protein>
    <recommendedName>
        <fullName evidence="10">DUF2179 domain-containing protein</fullName>
    </recommendedName>
</protein>
<evidence type="ECO:0008006" key="10">
    <source>
        <dbReference type="Google" id="ProtNLM"/>
    </source>
</evidence>
<dbReference type="InterPro" id="IPR051461">
    <property type="entry name" value="UPF0750_membrane"/>
</dbReference>
<comment type="subcellular location">
    <subcellularLocation>
        <location evidence="1">Cell membrane</location>
        <topology evidence="1">Multi-pass membrane protein</topology>
    </subcellularLocation>
</comment>
<dbReference type="PANTHER" id="PTHR33545:SF5">
    <property type="entry name" value="UPF0750 MEMBRANE PROTEIN YITT"/>
    <property type="match status" value="1"/>
</dbReference>
<evidence type="ECO:0000256" key="2">
    <source>
        <dbReference type="ARBA" id="ARBA00022475"/>
    </source>
</evidence>
<sequence>MIKLKETKKQKLADEELYENIKKNIRQTERMMKEYINETTEYKNQLEQKLLKLSKNPDQSKEFKLKLQLEQFDYKEKQIINKFVNKIVAYEKQLVELENKLGVKEKISALRSEYNEEQIKKDELSLEAKNYLKKTQNKGYIYLVLAGLICTIAFDYFLTPSKVLPPGLGAVGKIFAQYIFPPLNDSNINNANLMYYVFYIVNNIPLIIFSWIMVGRRFTINTLIFMVCQTAFHIIINGIGDYHGIPVINSTDFHFLQNLNDIDKSSVRDLWIFFFGLIGAILNGIGYCFLYIGDACPGGTDFVNNYISRTKKKPVGNVSILVNTLVMLITWAMSYAVKTPTPNPDFITFYFSAPFFAAFMVIIVCGIVSNKIFPKYRNTTLMVITSNPQVIIDRLRENGYRNNTIWKVSKNLNNEFSDNNYIVMITISLISFKRVRETILLADPDAIIRAQTTYKTYQMPHKIKD</sequence>
<dbReference type="KEGG" id="seri:SERIO_v1c01700"/>
<dbReference type="AlphaFoldDB" id="A0A0H3XGW7"/>
<feature type="transmembrane region" description="Helical" evidence="7">
    <location>
        <begin position="270"/>
        <end position="293"/>
    </location>
</feature>
<keyword evidence="9" id="KW-1185">Reference proteome</keyword>
<evidence type="ECO:0000256" key="5">
    <source>
        <dbReference type="ARBA" id="ARBA00023136"/>
    </source>
</evidence>
<evidence type="ECO:0000313" key="9">
    <source>
        <dbReference type="Proteomes" id="UP000035661"/>
    </source>
</evidence>
<reference evidence="9" key="2">
    <citation type="submission" date="2015-06" db="EMBL/GenBank/DDBJ databases">
        <title>Complete genome sequence of Spiroplasma eriocheiris TDA-040725-5 (DSM 21848).</title>
        <authorList>
            <person name="Lo W.-S."/>
            <person name="Kuo C.-H."/>
        </authorList>
    </citation>
    <scope>NUCLEOTIDE SEQUENCE [LARGE SCALE GENOMIC DNA]</scope>
    <source>
        <strain evidence="9">TDA-040725-5</strain>
    </source>
</reference>
<feature type="transmembrane region" description="Helical" evidence="7">
    <location>
        <begin position="193"/>
        <end position="213"/>
    </location>
</feature>
<dbReference type="PATRIC" id="fig|743698.3.peg.172"/>
<reference evidence="8 9" key="1">
    <citation type="journal article" date="2015" name="Genome Biol. Evol.">
        <title>Found and Lost: The Fates of Horizontally Acquired Genes in Arthropod-Symbiotic Spiroplasma.</title>
        <authorList>
            <person name="Lo W.S."/>
            <person name="Gasparich G.E."/>
            <person name="Kuo C.H."/>
        </authorList>
    </citation>
    <scope>NUCLEOTIDE SEQUENCE [LARGE SCALE GENOMIC DNA]</scope>
    <source>
        <strain evidence="9">TDA-040725-5</strain>
    </source>
</reference>
<feature type="coiled-coil region" evidence="6">
    <location>
        <begin position="4"/>
        <end position="56"/>
    </location>
</feature>
<evidence type="ECO:0000256" key="3">
    <source>
        <dbReference type="ARBA" id="ARBA00022692"/>
    </source>
</evidence>
<keyword evidence="3 7" id="KW-0812">Transmembrane</keyword>
<keyword evidence="2" id="KW-1003">Cell membrane</keyword>
<name>A0A0H3XGW7_9MOLU</name>
<dbReference type="Pfam" id="PF02588">
    <property type="entry name" value="YitT_membrane"/>
    <property type="match status" value="1"/>
</dbReference>
<gene>
    <name evidence="8" type="ORF">SERIO_v1c01700</name>
</gene>
<dbReference type="Proteomes" id="UP000035661">
    <property type="component" value="Chromosome"/>
</dbReference>
<feature type="coiled-coil region" evidence="6">
    <location>
        <begin position="80"/>
        <end position="134"/>
    </location>
</feature>
<dbReference type="GO" id="GO:0005886">
    <property type="term" value="C:plasma membrane"/>
    <property type="evidence" value="ECO:0007669"/>
    <property type="project" value="UniProtKB-SubCell"/>
</dbReference>
<dbReference type="PANTHER" id="PTHR33545">
    <property type="entry name" value="UPF0750 MEMBRANE PROTEIN YITT-RELATED"/>
    <property type="match status" value="1"/>
</dbReference>
<feature type="transmembrane region" description="Helical" evidence="7">
    <location>
        <begin position="314"/>
        <end position="337"/>
    </location>
</feature>
<evidence type="ECO:0000256" key="6">
    <source>
        <dbReference type="SAM" id="Coils"/>
    </source>
</evidence>
<dbReference type="EMBL" id="CP011856">
    <property type="protein sequence ID" value="AKM53763.1"/>
    <property type="molecule type" value="Genomic_DNA"/>
</dbReference>
<keyword evidence="4 7" id="KW-1133">Transmembrane helix</keyword>
<evidence type="ECO:0000313" key="8">
    <source>
        <dbReference type="EMBL" id="AKM53763.1"/>
    </source>
</evidence>
<feature type="transmembrane region" description="Helical" evidence="7">
    <location>
        <begin position="349"/>
        <end position="368"/>
    </location>
</feature>
<organism evidence="8 9">
    <name type="scientific">Spiroplasma eriocheiris</name>
    <dbReference type="NCBI Taxonomy" id="315358"/>
    <lineage>
        <taxon>Bacteria</taxon>
        <taxon>Bacillati</taxon>
        <taxon>Mycoplasmatota</taxon>
        <taxon>Mollicutes</taxon>
        <taxon>Entomoplasmatales</taxon>
        <taxon>Spiroplasmataceae</taxon>
        <taxon>Spiroplasma</taxon>
    </lineage>
</organism>
<evidence type="ECO:0000256" key="7">
    <source>
        <dbReference type="SAM" id="Phobius"/>
    </source>
</evidence>
<evidence type="ECO:0000256" key="1">
    <source>
        <dbReference type="ARBA" id="ARBA00004651"/>
    </source>
</evidence>
<feature type="transmembrane region" description="Helical" evidence="7">
    <location>
        <begin position="139"/>
        <end position="158"/>
    </location>
</feature>
<keyword evidence="6" id="KW-0175">Coiled coil</keyword>
<keyword evidence="5 7" id="KW-0472">Membrane</keyword>
<feature type="transmembrane region" description="Helical" evidence="7">
    <location>
        <begin position="220"/>
        <end position="240"/>
    </location>
</feature>
<dbReference type="InterPro" id="IPR003740">
    <property type="entry name" value="YitT"/>
</dbReference>
<proteinExistence type="predicted"/>
<accession>A0A0H3XGW7</accession>
<evidence type="ECO:0000256" key="4">
    <source>
        <dbReference type="ARBA" id="ARBA00022989"/>
    </source>
</evidence>
<dbReference type="STRING" id="315358.SERIO_v1c01700"/>